<comment type="caution">
    <text evidence="7">The sequence shown here is derived from an EMBL/GenBank/DDBJ whole genome shotgun (WGS) entry which is preliminary data.</text>
</comment>
<feature type="transmembrane region" description="Helical" evidence="5">
    <location>
        <begin position="76"/>
        <end position="97"/>
    </location>
</feature>
<proteinExistence type="predicted"/>
<name>S9S7M8_9RHOB</name>
<feature type="transmembrane region" description="Helical" evidence="5">
    <location>
        <begin position="31"/>
        <end position="56"/>
    </location>
</feature>
<gene>
    <name evidence="7" type="ORF">ruthe_01000</name>
</gene>
<evidence type="ECO:0000256" key="1">
    <source>
        <dbReference type="ARBA" id="ARBA00004141"/>
    </source>
</evidence>
<sequence length="200" mass="20896">MPPEPAPPGLLALLRESITTPQKLAARLMRWGLPLGTVVELVVLLCVLDALLVGMVGGGRFVLPVSEDEMLSLGPLAHAVLLFVSLTLSAGAIQVAGQMLGGRGRLTEALLLMGWLEVVGLAVQVVQALILLLLPPLAGLAALAGLGIMLWCLVHFVRELHGFHSYGRTIATLLLALVALAIGLTLLLGPFIAPLEAAHV</sequence>
<dbReference type="InterPro" id="IPR006977">
    <property type="entry name" value="Yip1_dom"/>
</dbReference>
<dbReference type="GO" id="GO:0016020">
    <property type="term" value="C:membrane"/>
    <property type="evidence" value="ECO:0007669"/>
    <property type="project" value="UniProtKB-SubCell"/>
</dbReference>
<dbReference type="HOGENOM" id="CLU_117637_0_0_5"/>
<evidence type="ECO:0000256" key="5">
    <source>
        <dbReference type="SAM" id="Phobius"/>
    </source>
</evidence>
<feature type="domain" description="Yip1" evidence="6">
    <location>
        <begin position="17"/>
        <end position="186"/>
    </location>
</feature>
<evidence type="ECO:0000256" key="3">
    <source>
        <dbReference type="ARBA" id="ARBA00022989"/>
    </source>
</evidence>
<feature type="transmembrane region" description="Helical" evidence="5">
    <location>
        <begin position="109"/>
        <end position="131"/>
    </location>
</feature>
<dbReference type="Pfam" id="PF04893">
    <property type="entry name" value="Yip1"/>
    <property type="match status" value="1"/>
</dbReference>
<comment type="subcellular location">
    <subcellularLocation>
        <location evidence="1">Membrane</location>
        <topology evidence="1">Multi-pass membrane protein</topology>
    </subcellularLocation>
</comment>
<keyword evidence="3 5" id="KW-1133">Transmembrane helix</keyword>
<dbReference type="AlphaFoldDB" id="S9S7M8"/>
<reference evidence="7 8" key="1">
    <citation type="journal article" date="2013" name="Stand. Genomic Sci.">
        <title>Genome sequence of the reddish-pigmented Rubellimicrobium thermophilum type strain (DSM 16684(T)), a member of the Roseobacter clade.</title>
        <authorList>
            <person name="Fiebig A."/>
            <person name="Riedel T."/>
            <person name="Gronow S."/>
            <person name="Petersen J."/>
            <person name="Klenk H.P."/>
            <person name="Goker M."/>
        </authorList>
    </citation>
    <scope>NUCLEOTIDE SEQUENCE [LARGE SCALE GENOMIC DNA]</scope>
    <source>
        <strain evidence="7 8">DSM 16684</strain>
    </source>
</reference>
<dbReference type="EMBL" id="AOLV01000010">
    <property type="protein sequence ID" value="EPX86190.1"/>
    <property type="molecule type" value="Genomic_DNA"/>
</dbReference>
<organism evidence="7 8">
    <name type="scientific">Rubellimicrobium thermophilum DSM 16684</name>
    <dbReference type="NCBI Taxonomy" id="1123069"/>
    <lineage>
        <taxon>Bacteria</taxon>
        <taxon>Pseudomonadati</taxon>
        <taxon>Pseudomonadota</taxon>
        <taxon>Alphaproteobacteria</taxon>
        <taxon>Rhodobacterales</taxon>
        <taxon>Roseobacteraceae</taxon>
        <taxon>Rubellimicrobium</taxon>
    </lineage>
</organism>
<keyword evidence="2 5" id="KW-0812">Transmembrane</keyword>
<dbReference type="Proteomes" id="UP000015346">
    <property type="component" value="Unassembled WGS sequence"/>
</dbReference>
<dbReference type="STRING" id="1123069.ruthe_01000"/>
<evidence type="ECO:0000313" key="7">
    <source>
        <dbReference type="EMBL" id="EPX86190.1"/>
    </source>
</evidence>
<dbReference type="OrthoDB" id="7872013at2"/>
<keyword evidence="8" id="KW-1185">Reference proteome</keyword>
<feature type="transmembrane region" description="Helical" evidence="5">
    <location>
        <begin position="169"/>
        <end position="193"/>
    </location>
</feature>
<evidence type="ECO:0000256" key="2">
    <source>
        <dbReference type="ARBA" id="ARBA00022692"/>
    </source>
</evidence>
<dbReference type="RefSeq" id="WP_021097098.1">
    <property type="nucleotide sequence ID" value="NZ_KE557320.1"/>
</dbReference>
<feature type="transmembrane region" description="Helical" evidence="5">
    <location>
        <begin position="137"/>
        <end position="157"/>
    </location>
</feature>
<protein>
    <submittedName>
        <fullName evidence="7">Yip1 domain protein</fullName>
    </submittedName>
</protein>
<evidence type="ECO:0000313" key="8">
    <source>
        <dbReference type="Proteomes" id="UP000015346"/>
    </source>
</evidence>
<accession>S9S7M8</accession>
<evidence type="ECO:0000256" key="4">
    <source>
        <dbReference type="ARBA" id="ARBA00023136"/>
    </source>
</evidence>
<evidence type="ECO:0000259" key="6">
    <source>
        <dbReference type="Pfam" id="PF04893"/>
    </source>
</evidence>
<keyword evidence="4 5" id="KW-0472">Membrane</keyword>